<evidence type="ECO:0000313" key="3">
    <source>
        <dbReference type="EMBL" id="PWH05254.1"/>
    </source>
</evidence>
<feature type="region of interest" description="Disordered" evidence="1">
    <location>
        <begin position="122"/>
        <end position="146"/>
    </location>
</feature>
<protein>
    <submittedName>
        <fullName evidence="3">VanZ family protein</fullName>
    </submittedName>
</protein>
<evidence type="ECO:0000256" key="2">
    <source>
        <dbReference type="SAM" id="Phobius"/>
    </source>
</evidence>
<feature type="transmembrane region" description="Helical" evidence="2">
    <location>
        <begin position="67"/>
        <end position="87"/>
    </location>
</feature>
<accession>A0A2U2RHC6</accession>
<keyword evidence="2" id="KW-0472">Membrane</keyword>
<dbReference type="OrthoDB" id="4793695at2"/>
<name>A0A2U2RHC6_9MICO</name>
<comment type="caution">
    <text evidence="3">The sequence shown here is derived from an EMBL/GenBank/DDBJ whole genome shotgun (WGS) entry which is preliminary data.</text>
</comment>
<reference evidence="3 4" key="1">
    <citation type="submission" date="2018-05" db="EMBL/GenBank/DDBJ databases">
        <title>Brachybacterium sp. M1HQ-2T, whole genome shotgun sequence.</title>
        <authorList>
            <person name="Tuo L."/>
        </authorList>
    </citation>
    <scope>NUCLEOTIDE SEQUENCE [LARGE SCALE GENOMIC DNA]</scope>
    <source>
        <strain evidence="3 4">M1HQ-2</strain>
    </source>
</reference>
<sequence>MRELLRSRTGRLVLCALALLANVGFYLPSVPSTGGVGGIDTLYHVGVFALTVWAVGRVLAPASRFPIGWVVLAAVVHALLIEVLQGLLLPHRSADPLDVLSDLLGIGIGLLTWWGERRISASGPASGTDPVRPPADASCTRPGDPR</sequence>
<dbReference type="Proteomes" id="UP000245590">
    <property type="component" value="Unassembled WGS sequence"/>
</dbReference>
<keyword evidence="4" id="KW-1185">Reference proteome</keyword>
<dbReference type="AlphaFoldDB" id="A0A2U2RHC6"/>
<feature type="transmembrane region" description="Helical" evidence="2">
    <location>
        <begin position="12"/>
        <end position="29"/>
    </location>
</feature>
<keyword evidence="2" id="KW-0812">Transmembrane</keyword>
<evidence type="ECO:0000256" key="1">
    <source>
        <dbReference type="SAM" id="MobiDB-lite"/>
    </source>
</evidence>
<feature type="transmembrane region" description="Helical" evidence="2">
    <location>
        <begin position="41"/>
        <end position="60"/>
    </location>
</feature>
<keyword evidence="2" id="KW-1133">Transmembrane helix</keyword>
<dbReference type="EMBL" id="QFKX01000006">
    <property type="protein sequence ID" value="PWH05254.1"/>
    <property type="molecule type" value="Genomic_DNA"/>
</dbReference>
<evidence type="ECO:0000313" key="4">
    <source>
        <dbReference type="Proteomes" id="UP000245590"/>
    </source>
</evidence>
<dbReference type="RefSeq" id="WP_109276716.1">
    <property type="nucleotide sequence ID" value="NZ_QFKX01000006.1"/>
</dbReference>
<organism evidence="3 4">
    <name type="scientific">Brachybacterium endophyticum</name>
    <dbReference type="NCBI Taxonomy" id="2182385"/>
    <lineage>
        <taxon>Bacteria</taxon>
        <taxon>Bacillati</taxon>
        <taxon>Actinomycetota</taxon>
        <taxon>Actinomycetes</taxon>
        <taxon>Micrococcales</taxon>
        <taxon>Dermabacteraceae</taxon>
        <taxon>Brachybacterium</taxon>
    </lineage>
</organism>
<gene>
    <name evidence="3" type="ORF">DEO23_14355</name>
</gene>
<proteinExistence type="predicted"/>